<keyword evidence="2" id="KW-0533">Nickel</keyword>
<dbReference type="PIRSF" id="PIRSF005624">
    <property type="entry name" value="Ni-bind_GTPase"/>
    <property type="match status" value="1"/>
</dbReference>
<evidence type="ECO:0000256" key="1">
    <source>
        <dbReference type="ARBA" id="ARBA00006211"/>
    </source>
</evidence>
<evidence type="ECO:0000256" key="4">
    <source>
        <dbReference type="ARBA" id="ARBA00022741"/>
    </source>
</evidence>
<keyword evidence="3" id="KW-0479">Metal-binding</keyword>
<protein>
    <submittedName>
        <fullName evidence="9">Hydrogenase accessory protein HypB</fullName>
    </submittedName>
</protein>
<dbReference type="GO" id="GO:0003924">
    <property type="term" value="F:GTPase activity"/>
    <property type="evidence" value="ECO:0007669"/>
    <property type="project" value="InterPro"/>
</dbReference>
<dbReference type="InterPro" id="IPR027417">
    <property type="entry name" value="P-loop_NTPase"/>
</dbReference>
<gene>
    <name evidence="9" type="ORF">Gferi_20110</name>
</gene>
<dbReference type="InterPro" id="IPR003495">
    <property type="entry name" value="CobW/HypB/UreG_nucleotide-bd"/>
</dbReference>
<comment type="similarity">
    <text evidence="1">Belongs to the SIMIBI class G3E GTPase family. HypB/HupM subfamily.</text>
</comment>
<feature type="domain" description="CobW/HypB/UreG nucleotide-binding" evidence="8">
    <location>
        <begin position="33"/>
        <end position="193"/>
    </location>
</feature>
<dbReference type="GO" id="GO:0008270">
    <property type="term" value="F:zinc ion binding"/>
    <property type="evidence" value="ECO:0007669"/>
    <property type="project" value="TreeGrafter"/>
</dbReference>
<evidence type="ECO:0000259" key="8">
    <source>
        <dbReference type="Pfam" id="PF02492"/>
    </source>
</evidence>
<dbReference type="Proteomes" id="UP000095743">
    <property type="component" value="Chromosome"/>
</dbReference>
<reference evidence="9 10" key="1">
    <citation type="submission" date="2016-09" db="EMBL/GenBank/DDBJ databases">
        <title>Genomic analysis reveals versatility of anaerobic energy metabolism of Geosporobacter ferrireducens IRF9 of phylum Firmicutes.</title>
        <authorList>
            <person name="Kim S.-J."/>
        </authorList>
    </citation>
    <scope>NUCLEOTIDE SEQUENCE [LARGE SCALE GENOMIC DNA]</scope>
    <source>
        <strain evidence="9 10">IRF9</strain>
    </source>
</reference>
<dbReference type="EMBL" id="CP017269">
    <property type="protein sequence ID" value="AOT71636.1"/>
    <property type="molecule type" value="Genomic_DNA"/>
</dbReference>
<dbReference type="PANTHER" id="PTHR30134">
    <property type="entry name" value="HYDROGENASE PROTEIN ASSEMBLY PROTEIN, NICKEL CHAPERONE"/>
    <property type="match status" value="1"/>
</dbReference>
<evidence type="ECO:0000256" key="3">
    <source>
        <dbReference type="ARBA" id="ARBA00022723"/>
    </source>
</evidence>
<dbReference type="Pfam" id="PF02492">
    <property type="entry name" value="cobW"/>
    <property type="match status" value="1"/>
</dbReference>
<dbReference type="GO" id="GO:0016151">
    <property type="term" value="F:nickel cation binding"/>
    <property type="evidence" value="ECO:0007669"/>
    <property type="project" value="InterPro"/>
</dbReference>
<dbReference type="Gene3D" id="3.40.50.300">
    <property type="entry name" value="P-loop containing nucleotide triphosphate hydrolases"/>
    <property type="match status" value="1"/>
</dbReference>
<evidence type="ECO:0000256" key="6">
    <source>
        <dbReference type="ARBA" id="ARBA00022833"/>
    </source>
</evidence>
<dbReference type="CDD" id="cd05390">
    <property type="entry name" value="HypB"/>
    <property type="match status" value="1"/>
</dbReference>
<dbReference type="NCBIfam" id="TIGR00073">
    <property type="entry name" value="hypB"/>
    <property type="match status" value="1"/>
</dbReference>
<keyword evidence="4" id="KW-0547">Nucleotide-binding</keyword>
<evidence type="ECO:0000313" key="10">
    <source>
        <dbReference type="Proteomes" id="UP000095743"/>
    </source>
</evidence>
<evidence type="ECO:0000256" key="5">
    <source>
        <dbReference type="ARBA" id="ARBA00022801"/>
    </source>
</evidence>
<organism evidence="9 10">
    <name type="scientific">Geosporobacter ferrireducens</name>
    <dbReference type="NCBI Taxonomy" id="1424294"/>
    <lineage>
        <taxon>Bacteria</taxon>
        <taxon>Bacillati</taxon>
        <taxon>Bacillota</taxon>
        <taxon>Clostridia</taxon>
        <taxon>Peptostreptococcales</taxon>
        <taxon>Thermotaleaceae</taxon>
        <taxon>Geosporobacter</taxon>
    </lineage>
</organism>
<evidence type="ECO:0000313" key="9">
    <source>
        <dbReference type="EMBL" id="AOT71636.1"/>
    </source>
</evidence>
<keyword evidence="5" id="KW-0378">Hydrolase</keyword>
<dbReference type="InterPro" id="IPR004392">
    <property type="entry name" value="Hyd_mat_HypB"/>
</dbReference>
<keyword evidence="10" id="KW-1185">Reference proteome</keyword>
<dbReference type="SUPFAM" id="SSF52540">
    <property type="entry name" value="P-loop containing nucleoside triphosphate hydrolases"/>
    <property type="match status" value="1"/>
</dbReference>
<dbReference type="KEGG" id="gfe:Gferi_20110"/>
<sequence length="223" mass="24903">MKQIQVKKNILKSNDDLADKNRGILGQKGIFTINLLGSPGAGKTSVLEQMIRIMKRQTAMAVIEGDLYTTKDAERIEAQGIPVIQVNTGGACHLDAAMISEALEHLDLEQIRFLIIENVGNLVCPASYDLSEDLRMTVLSITEGNDKPLKYPSMFQRSDILIVNKMDLIQFTNFSMEELYQDIKALNENMKIFEVSCTTGQGFQNLCHYLQQKIVCKGGKKDA</sequence>
<keyword evidence="7" id="KW-0342">GTP-binding</keyword>
<name>A0A1D8GL51_9FIRM</name>
<keyword evidence="6" id="KW-0862">Zinc</keyword>
<dbReference type="GO" id="GO:0005525">
    <property type="term" value="F:GTP binding"/>
    <property type="evidence" value="ECO:0007669"/>
    <property type="project" value="UniProtKB-KW"/>
</dbReference>
<dbReference type="PANTHER" id="PTHR30134:SF2">
    <property type="entry name" value="HYDROGENASE MATURATION FACTOR HYPB"/>
    <property type="match status" value="1"/>
</dbReference>
<dbReference type="OrthoDB" id="9802035at2"/>
<proteinExistence type="inferred from homology"/>
<evidence type="ECO:0000256" key="2">
    <source>
        <dbReference type="ARBA" id="ARBA00022596"/>
    </source>
</evidence>
<dbReference type="RefSeq" id="WP_069979680.1">
    <property type="nucleotide sequence ID" value="NZ_CP017269.1"/>
</dbReference>
<accession>A0A1D8GL51</accession>
<evidence type="ECO:0000256" key="7">
    <source>
        <dbReference type="ARBA" id="ARBA00023134"/>
    </source>
</evidence>
<dbReference type="AlphaFoldDB" id="A0A1D8GL51"/>
<dbReference type="GO" id="GO:0051604">
    <property type="term" value="P:protein maturation"/>
    <property type="evidence" value="ECO:0007669"/>
    <property type="project" value="InterPro"/>
</dbReference>
<dbReference type="STRING" id="1424294.Gferi_20110"/>